<dbReference type="Gene3D" id="1.10.10.10">
    <property type="entry name" value="Winged helix-like DNA-binding domain superfamily/Winged helix DNA-binding domain"/>
    <property type="match status" value="1"/>
</dbReference>
<dbReference type="PROSITE" id="PS50995">
    <property type="entry name" value="HTH_MARR_2"/>
    <property type="match status" value="1"/>
</dbReference>
<evidence type="ECO:0000256" key="2">
    <source>
        <dbReference type="ARBA" id="ARBA00022490"/>
    </source>
</evidence>
<dbReference type="GO" id="GO:0005737">
    <property type="term" value="C:cytoplasm"/>
    <property type="evidence" value="ECO:0007669"/>
    <property type="project" value="UniProtKB-SubCell"/>
</dbReference>
<proteinExistence type="predicted"/>
<keyword evidence="3" id="KW-0805">Transcription regulation</keyword>
<dbReference type="Pfam" id="PF22381">
    <property type="entry name" value="Staph_reg_Sar_Rot"/>
    <property type="match status" value="1"/>
</dbReference>
<dbReference type="AlphaFoldDB" id="A0A2T0TNG8"/>
<evidence type="ECO:0000259" key="6">
    <source>
        <dbReference type="PROSITE" id="PS50995"/>
    </source>
</evidence>
<dbReference type="InterPro" id="IPR039422">
    <property type="entry name" value="MarR/SlyA-like"/>
</dbReference>
<evidence type="ECO:0000256" key="1">
    <source>
        <dbReference type="ARBA" id="ARBA00004496"/>
    </source>
</evidence>
<dbReference type="SMART" id="SM00347">
    <property type="entry name" value="HTH_MARR"/>
    <property type="match status" value="1"/>
</dbReference>
<protein>
    <submittedName>
        <fullName evidence="7">MarR family transcriptional regulator</fullName>
    </submittedName>
</protein>
<dbReference type="PANTHER" id="PTHR33164:SF5">
    <property type="entry name" value="ORGANIC HYDROPEROXIDE RESISTANCE TRANSCRIPTIONAL REGULATOR"/>
    <property type="match status" value="1"/>
</dbReference>
<reference evidence="7 8" key="1">
    <citation type="submission" date="2018-03" db="EMBL/GenBank/DDBJ databases">
        <title>Genomic Encyclopedia of Archaeal and Bacterial Type Strains, Phase II (KMG-II): from individual species to whole genera.</title>
        <authorList>
            <person name="Goeker M."/>
        </authorList>
    </citation>
    <scope>NUCLEOTIDE SEQUENCE [LARGE SCALE GENOMIC DNA]</scope>
    <source>
        <strain evidence="7 8">DSM 28354</strain>
    </source>
</reference>
<comment type="caution">
    <text evidence="7">The sequence shown here is derived from an EMBL/GenBank/DDBJ whole genome shotgun (WGS) entry which is preliminary data.</text>
</comment>
<dbReference type="InterPro" id="IPR036390">
    <property type="entry name" value="WH_DNA-bd_sf"/>
</dbReference>
<name>A0A2T0TNG8_9BACT</name>
<dbReference type="GO" id="GO:0003700">
    <property type="term" value="F:DNA-binding transcription factor activity"/>
    <property type="evidence" value="ECO:0007669"/>
    <property type="project" value="InterPro"/>
</dbReference>
<accession>A0A2T0TNG8</accession>
<keyword evidence="5" id="KW-0804">Transcription</keyword>
<dbReference type="FunFam" id="1.10.10.10:FF:000163">
    <property type="entry name" value="MarR family transcriptional regulator"/>
    <property type="match status" value="1"/>
</dbReference>
<feature type="domain" description="HTH marR-type" evidence="6">
    <location>
        <begin position="16"/>
        <end position="146"/>
    </location>
</feature>
<comment type="subcellular location">
    <subcellularLocation>
        <location evidence="1">Cytoplasm</location>
    </subcellularLocation>
</comment>
<keyword evidence="2" id="KW-0963">Cytoplasm</keyword>
<dbReference type="GO" id="GO:0006950">
    <property type="term" value="P:response to stress"/>
    <property type="evidence" value="ECO:0007669"/>
    <property type="project" value="TreeGrafter"/>
</dbReference>
<keyword evidence="8" id="KW-1185">Reference proteome</keyword>
<dbReference type="SUPFAM" id="SSF46785">
    <property type="entry name" value="Winged helix' DNA-binding domain"/>
    <property type="match status" value="1"/>
</dbReference>
<evidence type="ECO:0000313" key="7">
    <source>
        <dbReference type="EMBL" id="PRY47171.1"/>
    </source>
</evidence>
<dbReference type="RefSeq" id="WP_106135920.1">
    <property type="nucleotide sequence ID" value="NZ_PVTE01000001.1"/>
</dbReference>
<evidence type="ECO:0000256" key="5">
    <source>
        <dbReference type="ARBA" id="ARBA00023163"/>
    </source>
</evidence>
<dbReference type="InterPro" id="IPR036388">
    <property type="entry name" value="WH-like_DNA-bd_sf"/>
</dbReference>
<evidence type="ECO:0000256" key="4">
    <source>
        <dbReference type="ARBA" id="ARBA00023125"/>
    </source>
</evidence>
<evidence type="ECO:0000256" key="3">
    <source>
        <dbReference type="ARBA" id="ARBA00023015"/>
    </source>
</evidence>
<keyword evidence="4" id="KW-0238">DNA-binding</keyword>
<organism evidence="7 8">
    <name type="scientific">Spirosoma oryzae</name>
    <dbReference type="NCBI Taxonomy" id="1469603"/>
    <lineage>
        <taxon>Bacteria</taxon>
        <taxon>Pseudomonadati</taxon>
        <taxon>Bacteroidota</taxon>
        <taxon>Cytophagia</taxon>
        <taxon>Cytophagales</taxon>
        <taxon>Cytophagaceae</taxon>
        <taxon>Spirosoma</taxon>
    </lineage>
</organism>
<dbReference type="EMBL" id="PVTE01000001">
    <property type="protein sequence ID" value="PRY47171.1"/>
    <property type="molecule type" value="Genomic_DNA"/>
</dbReference>
<dbReference type="InterPro" id="IPR000835">
    <property type="entry name" value="HTH_MarR-typ"/>
</dbReference>
<dbReference type="GO" id="GO:0003677">
    <property type="term" value="F:DNA binding"/>
    <property type="evidence" value="ECO:0007669"/>
    <property type="project" value="UniProtKB-KW"/>
</dbReference>
<gene>
    <name evidence="7" type="ORF">CLV58_101237</name>
</gene>
<sequence length="149" mass="17451">MKHETPFEIDPRLRLDEQTCFPIYALSRQITKVYQPLLNRLNLTYPQYLVMLLVWEHGEIAVKELGRRLHLDTGTLTPLLKLLESRQLISRRRDPRDERSVRIGLLPAGQMLHEQARHIPDELGKRLSLTRADVTTLRDELNRLLTLLA</sequence>
<dbReference type="PANTHER" id="PTHR33164">
    <property type="entry name" value="TRANSCRIPTIONAL REGULATOR, MARR FAMILY"/>
    <property type="match status" value="1"/>
</dbReference>
<dbReference type="OrthoDB" id="9806864at2"/>
<evidence type="ECO:0000313" key="8">
    <source>
        <dbReference type="Proteomes" id="UP000238375"/>
    </source>
</evidence>
<dbReference type="Proteomes" id="UP000238375">
    <property type="component" value="Unassembled WGS sequence"/>
</dbReference>
<dbReference type="InterPro" id="IPR055166">
    <property type="entry name" value="Transc_reg_Sar_Rot_HTH"/>
</dbReference>